<organism evidence="1 2">
    <name type="scientific">Flavobacterium psychroterrae</name>
    <dbReference type="NCBI Taxonomy" id="2133767"/>
    <lineage>
        <taxon>Bacteria</taxon>
        <taxon>Pseudomonadati</taxon>
        <taxon>Bacteroidota</taxon>
        <taxon>Flavobacteriia</taxon>
        <taxon>Flavobacteriales</taxon>
        <taxon>Flavobacteriaceae</taxon>
        <taxon>Flavobacterium</taxon>
    </lineage>
</organism>
<comment type="caution">
    <text evidence="1">The sequence shown here is derived from an EMBL/GenBank/DDBJ whole genome shotgun (WGS) entry which is preliminary data.</text>
</comment>
<proteinExistence type="predicted"/>
<gene>
    <name evidence="1" type="ORF">KHA90_22000</name>
</gene>
<evidence type="ECO:0000313" key="1">
    <source>
        <dbReference type="EMBL" id="MBS7233692.1"/>
    </source>
</evidence>
<dbReference type="Proteomes" id="UP000722625">
    <property type="component" value="Unassembled WGS sequence"/>
</dbReference>
<dbReference type="EMBL" id="JAGYVZ010000031">
    <property type="protein sequence ID" value="MBS7233692.1"/>
    <property type="molecule type" value="Genomic_DNA"/>
</dbReference>
<protein>
    <submittedName>
        <fullName evidence="1">Uncharacterized protein</fullName>
    </submittedName>
</protein>
<keyword evidence="2" id="KW-1185">Reference proteome</keyword>
<sequence length="84" mass="9996">MEDRKNGDMYVYVIFSDESQKEIGNIIHPKGYYVFKFDKEGKKIWESINYIDGKDFFEKIKSAPKLYVTLVEYNKNLVFSVCFC</sequence>
<reference evidence="1 2" key="1">
    <citation type="journal article" date="2018" name="Int. J. Syst. Evol. Microbiol.">
        <title>Flavobacterium chryseum sp. nov. and Flavobacterium psychroterrae sp. nov., novel environmental bacteria isolated from Antarctica.</title>
        <authorList>
            <person name="Kralova S."/>
            <person name="Svec P."/>
            <person name="Busse H.J."/>
            <person name="Stankova E."/>
            <person name="Vaczi P."/>
            <person name="Sedlacek I."/>
        </authorList>
    </citation>
    <scope>NUCLEOTIDE SEQUENCE [LARGE SCALE GENOMIC DNA]</scope>
    <source>
        <strain evidence="1 2">CCM 8827</strain>
    </source>
</reference>
<evidence type="ECO:0000313" key="2">
    <source>
        <dbReference type="Proteomes" id="UP000722625"/>
    </source>
</evidence>
<name>A0ABS5PHG1_9FLAO</name>
<accession>A0ABS5PHG1</accession>
<dbReference type="RefSeq" id="WP_213306694.1">
    <property type="nucleotide sequence ID" value="NZ_JAGYVZ010000031.1"/>
</dbReference>